<comment type="caution">
    <text evidence="2">The sequence shown here is derived from an EMBL/GenBank/DDBJ whole genome shotgun (WGS) entry which is preliminary data.</text>
</comment>
<gene>
    <name evidence="2" type="ORF">LCGC14_2015310</name>
</gene>
<sequence length="153" mass="16688">MNSADCLAYFLDDDDLRDVLPDWPSEIDLAVCLDEGGACELVVYHRDESARILIRVAEVLGREMGSFSVVPEVTGHPTRRVLFSEEQQFLAMVASADRLIETATDYLINYRFAIEEGLDPELVTSGTSRTADRVATDAAPGADTSDKTQAATG</sequence>
<dbReference type="EMBL" id="LAZR01023187">
    <property type="protein sequence ID" value="KKL79388.1"/>
    <property type="molecule type" value="Genomic_DNA"/>
</dbReference>
<organism evidence="2">
    <name type="scientific">marine sediment metagenome</name>
    <dbReference type="NCBI Taxonomy" id="412755"/>
    <lineage>
        <taxon>unclassified sequences</taxon>
        <taxon>metagenomes</taxon>
        <taxon>ecological metagenomes</taxon>
    </lineage>
</organism>
<feature type="region of interest" description="Disordered" evidence="1">
    <location>
        <begin position="123"/>
        <end position="153"/>
    </location>
</feature>
<feature type="non-terminal residue" evidence="2">
    <location>
        <position position="153"/>
    </location>
</feature>
<evidence type="ECO:0000256" key="1">
    <source>
        <dbReference type="SAM" id="MobiDB-lite"/>
    </source>
</evidence>
<proteinExistence type="predicted"/>
<dbReference type="AlphaFoldDB" id="A0A0F9EZ52"/>
<evidence type="ECO:0000313" key="2">
    <source>
        <dbReference type="EMBL" id="KKL79388.1"/>
    </source>
</evidence>
<name>A0A0F9EZ52_9ZZZZ</name>
<accession>A0A0F9EZ52</accession>
<reference evidence="2" key="1">
    <citation type="journal article" date="2015" name="Nature">
        <title>Complex archaea that bridge the gap between prokaryotes and eukaryotes.</title>
        <authorList>
            <person name="Spang A."/>
            <person name="Saw J.H."/>
            <person name="Jorgensen S.L."/>
            <person name="Zaremba-Niedzwiedzka K."/>
            <person name="Martijn J."/>
            <person name="Lind A.E."/>
            <person name="van Eijk R."/>
            <person name="Schleper C."/>
            <person name="Guy L."/>
            <person name="Ettema T.J."/>
        </authorList>
    </citation>
    <scope>NUCLEOTIDE SEQUENCE</scope>
</reference>
<protein>
    <submittedName>
        <fullName evidence="2">Uncharacterized protein</fullName>
    </submittedName>
</protein>